<dbReference type="AlphaFoldDB" id="A0A1I2D6I8"/>
<dbReference type="PANTHER" id="PTHR30469:SF20">
    <property type="entry name" value="EFFLUX RND TRANSPORTER PERIPLASMIC ADAPTOR SUBUNIT"/>
    <property type="match status" value="1"/>
</dbReference>
<evidence type="ECO:0000313" key="4">
    <source>
        <dbReference type="Proteomes" id="UP000325289"/>
    </source>
</evidence>
<dbReference type="GO" id="GO:0015562">
    <property type="term" value="F:efflux transmembrane transporter activity"/>
    <property type="evidence" value="ECO:0007669"/>
    <property type="project" value="TreeGrafter"/>
</dbReference>
<protein>
    <submittedName>
        <fullName evidence="3">RND family efflux transporter, MFP subunit</fullName>
    </submittedName>
</protein>
<evidence type="ECO:0000256" key="2">
    <source>
        <dbReference type="SAM" id="Coils"/>
    </source>
</evidence>
<dbReference type="PANTHER" id="PTHR30469">
    <property type="entry name" value="MULTIDRUG RESISTANCE PROTEIN MDTA"/>
    <property type="match status" value="1"/>
</dbReference>
<dbReference type="EMBL" id="FOMS01000015">
    <property type="protein sequence ID" value="SFE75703.1"/>
    <property type="molecule type" value="Genomic_DNA"/>
</dbReference>
<dbReference type="OrthoDB" id="9813967at2"/>
<sequence>MPDLSSSSRRTGILHCIFLVSMLLLAGPGLAQDSIRPVKLVELVPQRAVEQRSLPGRVRARQTVDLAFQVAGQIVDFPAMEGGVIAEGETVAALDRDKFERALMQAQATFAQDEQDQARLSRLSGNAVPRAEVEAANTQLELSRLAVEEAEANLADATLTSPFDALVSSRLVAPFTTVQAGEPVVRLHDMSETLIDIHVPEVLAGDTGDGNVSFTATFPGRDQTFPLSIWEYEAESADTDQTFRLTLRLEEGANAGILPGTSSMVIIRRESETAGTILLPHESLVYGADGEPHVLVFSASGEDVESGTVALRPVGIRQRDDGRIALVDGVEAGVEIVAAGAALVEDGQTVRRFAGLGE</sequence>
<keyword evidence="4" id="KW-1185">Reference proteome</keyword>
<organism evidence="3 4">
    <name type="scientific">Roseivivax sediminis</name>
    <dbReference type="NCBI Taxonomy" id="936889"/>
    <lineage>
        <taxon>Bacteria</taxon>
        <taxon>Pseudomonadati</taxon>
        <taxon>Pseudomonadota</taxon>
        <taxon>Alphaproteobacteria</taxon>
        <taxon>Rhodobacterales</taxon>
        <taxon>Roseobacteraceae</taxon>
        <taxon>Roseivivax</taxon>
    </lineage>
</organism>
<accession>A0A1I2D6I8</accession>
<dbReference type="SUPFAM" id="SSF111369">
    <property type="entry name" value="HlyD-like secretion proteins"/>
    <property type="match status" value="1"/>
</dbReference>
<dbReference type="RefSeq" id="WP_149758105.1">
    <property type="nucleotide sequence ID" value="NZ_FOMS01000015.1"/>
</dbReference>
<feature type="coiled-coil region" evidence="2">
    <location>
        <begin position="133"/>
        <end position="160"/>
    </location>
</feature>
<reference evidence="3 4" key="1">
    <citation type="submission" date="2016-10" db="EMBL/GenBank/DDBJ databases">
        <authorList>
            <person name="Varghese N."/>
            <person name="Submissions S."/>
        </authorList>
    </citation>
    <scope>NUCLEOTIDE SEQUENCE [LARGE SCALE GENOMIC DNA]</scope>
    <source>
        <strain evidence="4">YIM D21,KCTC 23444,ACCC 10710</strain>
    </source>
</reference>
<proteinExistence type="inferred from homology"/>
<dbReference type="InterPro" id="IPR006143">
    <property type="entry name" value="RND_pump_MFP"/>
</dbReference>
<dbReference type="Gene3D" id="2.40.30.170">
    <property type="match status" value="1"/>
</dbReference>
<dbReference type="NCBIfam" id="TIGR01730">
    <property type="entry name" value="RND_mfp"/>
    <property type="match status" value="1"/>
</dbReference>
<evidence type="ECO:0000256" key="1">
    <source>
        <dbReference type="ARBA" id="ARBA00009477"/>
    </source>
</evidence>
<comment type="similarity">
    <text evidence="1">Belongs to the membrane fusion protein (MFP) (TC 8.A.1) family.</text>
</comment>
<dbReference type="Gene3D" id="2.40.50.100">
    <property type="match status" value="1"/>
</dbReference>
<dbReference type="Gene3D" id="1.10.287.470">
    <property type="entry name" value="Helix hairpin bin"/>
    <property type="match status" value="1"/>
</dbReference>
<dbReference type="Proteomes" id="UP000325289">
    <property type="component" value="Unassembled WGS sequence"/>
</dbReference>
<dbReference type="Gene3D" id="2.40.420.20">
    <property type="match status" value="1"/>
</dbReference>
<name>A0A1I2D6I8_9RHOB</name>
<keyword evidence="2" id="KW-0175">Coiled coil</keyword>
<dbReference type="GO" id="GO:1990281">
    <property type="term" value="C:efflux pump complex"/>
    <property type="evidence" value="ECO:0007669"/>
    <property type="project" value="TreeGrafter"/>
</dbReference>
<evidence type="ECO:0000313" key="3">
    <source>
        <dbReference type="EMBL" id="SFE75703.1"/>
    </source>
</evidence>
<gene>
    <name evidence="3" type="ORF">SAMN04515678_11576</name>
</gene>